<sequence>MNTVDKHLFIPTSLGSLHIRVVGSGPPAVLWHSMFVDSTSWNRVARELARYRTLYLIDAPSSGRSDELAGATDIAGCSAAASELLAGLNLSGVDWVGNAWGGHVGMHLAATRVSAIRSLVAISAPTHPIGTKLRRKVRTLAPLYRLFGPRGLPRAAIVETLFTDDTRANDPEAVALLDDSMRRTSNTAMVRAIETAILNRTDLTWAAQKISCPTLFVTTDDRGEWTPEEARAVAARMADAREVTIARARVIPAIEQPADTVAAITAFWTARGVAADTV</sequence>
<evidence type="ECO:0000259" key="1">
    <source>
        <dbReference type="Pfam" id="PF12697"/>
    </source>
</evidence>
<proteinExistence type="predicted"/>
<dbReference type="EMBL" id="QJSP01000001">
    <property type="protein sequence ID" value="PYE20678.1"/>
    <property type="molecule type" value="Genomic_DNA"/>
</dbReference>
<dbReference type="InterPro" id="IPR000073">
    <property type="entry name" value="AB_hydrolase_1"/>
</dbReference>
<dbReference type="GO" id="GO:0003824">
    <property type="term" value="F:catalytic activity"/>
    <property type="evidence" value="ECO:0007669"/>
    <property type="project" value="UniProtKB-ARBA"/>
</dbReference>
<dbReference type="PANTHER" id="PTHR43194:SF5">
    <property type="entry name" value="PIMELOYL-[ACYL-CARRIER PROTEIN] METHYL ESTER ESTERASE"/>
    <property type="match status" value="1"/>
</dbReference>
<feature type="domain" description="AB hydrolase-1" evidence="1">
    <location>
        <begin position="29"/>
        <end position="263"/>
    </location>
</feature>
<dbReference type="PANTHER" id="PTHR43194">
    <property type="entry name" value="HYDROLASE ALPHA/BETA FOLD FAMILY"/>
    <property type="match status" value="1"/>
</dbReference>
<dbReference type="Pfam" id="PF12697">
    <property type="entry name" value="Abhydrolase_6"/>
    <property type="match status" value="1"/>
</dbReference>
<gene>
    <name evidence="2" type="ORF">DFR67_10167</name>
</gene>
<dbReference type="InterPro" id="IPR050228">
    <property type="entry name" value="Carboxylesterase_BioH"/>
</dbReference>
<reference evidence="2 3" key="1">
    <citation type="submission" date="2018-06" db="EMBL/GenBank/DDBJ databases">
        <title>Genomic Encyclopedia of Type Strains, Phase IV (KMG-IV): sequencing the most valuable type-strain genomes for metagenomic binning, comparative biology and taxonomic classification.</title>
        <authorList>
            <person name="Goeker M."/>
        </authorList>
    </citation>
    <scope>NUCLEOTIDE SEQUENCE [LARGE SCALE GENOMIC DNA]</scope>
    <source>
        <strain evidence="2 3">DSM 45521</strain>
    </source>
</reference>
<protein>
    <submittedName>
        <fullName evidence="2">Pimeloyl-ACP methyl ester carboxylesterase</fullName>
    </submittedName>
</protein>
<evidence type="ECO:0000313" key="2">
    <source>
        <dbReference type="EMBL" id="PYE20678.1"/>
    </source>
</evidence>
<dbReference type="RefSeq" id="WP_245937630.1">
    <property type="nucleotide sequence ID" value="NZ_QJSP01000001.1"/>
</dbReference>
<comment type="caution">
    <text evidence="2">The sequence shown here is derived from an EMBL/GenBank/DDBJ whole genome shotgun (WGS) entry which is preliminary data.</text>
</comment>
<evidence type="ECO:0000313" key="3">
    <source>
        <dbReference type="Proteomes" id="UP000247591"/>
    </source>
</evidence>
<dbReference type="InterPro" id="IPR029058">
    <property type="entry name" value="AB_hydrolase_fold"/>
</dbReference>
<dbReference type="AlphaFoldDB" id="A0A318RP50"/>
<dbReference type="Proteomes" id="UP000247591">
    <property type="component" value="Unassembled WGS sequence"/>
</dbReference>
<organism evidence="2 3">
    <name type="scientific">Williamsia limnetica</name>
    <dbReference type="NCBI Taxonomy" id="882452"/>
    <lineage>
        <taxon>Bacteria</taxon>
        <taxon>Bacillati</taxon>
        <taxon>Actinomycetota</taxon>
        <taxon>Actinomycetes</taxon>
        <taxon>Mycobacteriales</taxon>
        <taxon>Nocardiaceae</taxon>
        <taxon>Williamsia</taxon>
    </lineage>
</organism>
<keyword evidence="3" id="KW-1185">Reference proteome</keyword>
<dbReference type="SUPFAM" id="SSF53474">
    <property type="entry name" value="alpha/beta-Hydrolases"/>
    <property type="match status" value="1"/>
</dbReference>
<dbReference type="Gene3D" id="3.40.50.1820">
    <property type="entry name" value="alpha/beta hydrolase"/>
    <property type="match status" value="1"/>
</dbReference>
<accession>A0A318RP50</accession>
<name>A0A318RP50_WILLI</name>